<evidence type="ECO:0000313" key="5">
    <source>
        <dbReference type="EMBL" id="SVA66669.1"/>
    </source>
</evidence>
<feature type="domain" description="Glycosyl transferase family 3" evidence="3">
    <location>
        <begin position="78"/>
        <end position="115"/>
    </location>
</feature>
<dbReference type="Gene3D" id="1.20.970.10">
    <property type="entry name" value="Transferase, Pyrimidine Nucleoside Phosphorylase, Chain C"/>
    <property type="match status" value="1"/>
</dbReference>
<sequence length="115" mass="11397">MSQNAVNMLEKLLGGSDLSEAEASEVINCMAGGDISPALAGGLLVALRKKGEAAPEIRGMAKAMRLLAVQPAIPAGGDYVDLVGTGGDHSGSLNLSTGSALLAAACGLLVVKHGN</sequence>
<dbReference type="Pfam" id="PF00591">
    <property type="entry name" value="Glycos_transf_3"/>
    <property type="match status" value="1"/>
</dbReference>
<proteinExistence type="predicted"/>
<dbReference type="PANTHER" id="PTHR43285:SF2">
    <property type="entry name" value="ANTHRANILATE PHOSPHORIBOSYLTRANSFERASE"/>
    <property type="match status" value="1"/>
</dbReference>
<keyword evidence="1" id="KW-0328">Glycosyltransferase</keyword>
<dbReference type="Gene3D" id="3.40.1030.10">
    <property type="entry name" value="Nucleoside phosphorylase/phosphoribosyltransferase catalytic domain"/>
    <property type="match status" value="1"/>
</dbReference>
<evidence type="ECO:0000256" key="1">
    <source>
        <dbReference type="ARBA" id="ARBA00022676"/>
    </source>
</evidence>
<dbReference type="GO" id="GO:0000162">
    <property type="term" value="P:L-tryptophan biosynthetic process"/>
    <property type="evidence" value="ECO:0007669"/>
    <property type="project" value="InterPro"/>
</dbReference>
<organism evidence="5">
    <name type="scientific">marine metagenome</name>
    <dbReference type="NCBI Taxonomy" id="408172"/>
    <lineage>
        <taxon>unclassified sequences</taxon>
        <taxon>metagenomes</taxon>
        <taxon>ecological metagenomes</taxon>
    </lineage>
</organism>
<dbReference type="GO" id="GO:0005829">
    <property type="term" value="C:cytosol"/>
    <property type="evidence" value="ECO:0007669"/>
    <property type="project" value="TreeGrafter"/>
</dbReference>
<protein>
    <recommendedName>
        <fullName evidence="6">Glycosyl transferase family 3 N-terminal domain-containing protein</fullName>
    </recommendedName>
</protein>
<dbReference type="GO" id="GO:0004048">
    <property type="term" value="F:anthranilate phosphoribosyltransferase activity"/>
    <property type="evidence" value="ECO:0007669"/>
    <property type="project" value="InterPro"/>
</dbReference>
<reference evidence="5" key="1">
    <citation type="submission" date="2018-05" db="EMBL/GenBank/DDBJ databases">
        <authorList>
            <person name="Lanie J.A."/>
            <person name="Ng W.-L."/>
            <person name="Kazmierczak K.M."/>
            <person name="Andrzejewski T.M."/>
            <person name="Davidsen T.M."/>
            <person name="Wayne K.J."/>
            <person name="Tettelin H."/>
            <person name="Glass J.I."/>
            <person name="Rusch D."/>
            <person name="Podicherti R."/>
            <person name="Tsui H.-C.T."/>
            <person name="Winkler M.E."/>
        </authorList>
    </citation>
    <scope>NUCLEOTIDE SEQUENCE</scope>
</reference>
<dbReference type="InterPro" id="IPR036320">
    <property type="entry name" value="Glycosyl_Trfase_fam3_N_dom_sf"/>
</dbReference>
<dbReference type="PANTHER" id="PTHR43285">
    <property type="entry name" value="ANTHRANILATE PHOSPHORIBOSYLTRANSFERASE"/>
    <property type="match status" value="1"/>
</dbReference>
<accession>A0A381XPI5</accession>
<evidence type="ECO:0000259" key="3">
    <source>
        <dbReference type="Pfam" id="PF00591"/>
    </source>
</evidence>
<dbReference type="AlphaFoldDB" id="A0A381XPI5"/>
<dbReference type="InterPro" id="IPR035902">
    <property type="entry name" value="Nuc_phospho_transferase"/>
</dbReference>
<gene>
    <name evidence="5" type="ORF">METZ01_LOCUS119523</name>
</gene>
<evidence type="ECO:0000256" key="2">
    <source>
        <dbReference type="ARBA" id="ARBA00022679"/>
    </source>
</evidence>
<dbReference type="Pfam" id="PF02885">
    <property type="entry name" value="Glycos_trans_3N"/>
    <property type="match status" value="1"/>
</dbReference>
<evidence type="ECO:0000259" key="4">
    <source>
        <dbReference type="Pfam" id="PF02885"/>
    </source>
</evidence>
<dbReference type="SUPFAM" id="SSF47648">
    <property type="entry name" value="Nucleoside phosphorylase/phosphoribosyltransferase N-terminal domain"/>
    <property type="match status" value="1"/>
</dbReference>
<dbReference type="EMBL" id="UINC01015917">
    <property type="protein sequence ID" value="SVA66669.1"/>
    <property type="molecule type" value="Genomic_DNA"/>
</dbReference>
<name>A0A381XPI5_9ZZZZ</name>
<dbReference type="SUPFAM" id="SSF52418">
    <property type="entry name" value="Nucleoside phosphorylase/phosphoribosyltransferase catalytic domain"/>
    <property type="match status" value="1"/>
</dbReference>
<evidence type="ECO:0008006" key="6">
    <source>
        <dbReference type="Google" id="ProtNLM"/>
    </source>
</evidence>
<dbReference type="InterPro" id="IPR005940">
    <property type="entry name" value="Anthranilate_Pribosyl_Tfrase"/>
</dbReference>
<feature type="non-terminal residue" evidence="5">
    <location>
        <position position="115"/>
    </location>
</feature>
<keyword evidence="2" id="KW-0808">Transferase</keyword>
<feature type="domain" description="Glycosyl transferase family 3 N-terminal" evidence="4">
    <location>
        <begin position="8"/>
        <end position="65"/>
    </location>
</feature>
<dbReference type="InterPro" id="IPR017459">
    <property type="entry name" value="Glycosyl_Trfase_fam3_N_dom"/>
</dbReference>
<dbReference type="InterPro" id="IPR000312">
    <property type="entry name" value="Glycosyl_Trfase_fam3"/>
</dbReference>